<evidence type="ECO:0008006" key="3">
    <source>
        <dbReference type="Google" id="ProtNLM"/>
    </source>
</evidence>
<comment type="caution">
    <text evidence="1">The sequence shown here is derived from an EMBL/GenBank/DDBJ whole genome shotgun (WGS) entry which is preliminary data.</text>
</comment>
<dbReference type="EMBL" id="JBHSOG010000074">
    <property type="protein sequence ID" value="MFC5771132.1"/>
    <property type="molecule type" value="Genomic_DNA"/>
</dbReference>
<protein>
    <recommendedName>
        <fullName evidence="3">Phage protein</fullName>
    </recommendedName>
</protein>
<organism evidence="1 2">
    <name type="scientific">Thauera sinica</name>
    <dbReference type="NCBI Taxonomy" id="2665146"/>
    <lineage>
        <taxon>Bacteria</taxon>
        <taxon>Pseudomonadati</taxon>
        <taxon>Pseudomonadota</taxon>
        <taxon>Betaproteobacteria</taxon>
        <taxon>Rhodocyclales</taxon>
        <taxon>Zoogloeaceae</taxon>
        <taxon>Thauera</taxon>
    </lineage>
</organism>
<name>A0ABW1AVD4_9RHOO</name>
<keyword evidence="2" id="KW-1185">Reference proteome</keyword>
<dbReference type="Proteomes" id="UP001595974">
    <property type="component" value="Unassembled WGS sequence"/>
</dbReference>
<dbReference type="RefSeq" id="WP_157748461.1">
    <property type="nucleotide sequence ID" value="NZ_JBHSOG010000074.1"/>
</dbReference>
<reference evidence="2" key="1">
    <citation type="journal article" date="2019" name="Int. J. Syst. Evol. Microbiol.">
        <title>The Global Catalogue of Microorganisms (GCM) 10K type strain sequencing project: providing services to taxonomists for standard genome sequencing and annotation.</title>
        <authorList>
            <consortium name="The Broad Institute Genomics Platform"/>
            <consortium name="The Broad Institute Genome Sequencing Center for Infectious Disease"/>
            <person name="Wu L."/>
            <person name="Ma J."/>
        </authorList>
    </citation>
    <scope>NUCLEOTIDE SEQUENCE [LARGE SCALE GENOMIC DNA]</scope>
    <source>
        <strain evidence="2">SHR3</strain>
    </source>
</reference>
<sequence>MNRTEAERIHALVSEMFERANDVLYIVNNSEDAQFRKKTQQAIGMVVAEMDLELLEPLYKEFPDLRPPEMEEIKT</sequence>
<evidence type="ECO:0000313" key="2">
    <source>
        <dbReference type="Proteomes" id="UP001595974"/>
    </source>
</evidence>
<gene>
    <name evidence="1" type="ORF">ACFPTN_17270</name>
</gene>
<evidence type="ECO:0000313" key="1">
    <source>
        <dbReference type="EMBL" id="MFC5771132.1"/>
    </source>
</evidence>
<proteinExistence type="predicted"/>
<accession>A0ABW1AVD4</accession>